<dbReference type="EMBL" id="AGCA01000045">
    <property type="protein sequence ID" value="EGY29787.1"/>
    <property type="molecule type" value="Genomic_DNA"/>
</dbReference>
<keyword evidence="2" id="KW-1133">Transmembrane helix</keyword>
<dbReference type="InterPro" id="IPR013783">
    <property type="entry name" value="Ig-like_fold"/>
</dbReference>
<dbReference type="PRINTS" id="PR01369">
    <property type="entry name" value="INTIMIN"/>
</dbReference>
<dbReference type="Gene3D" id="3.10.100.10">
    <property type="entry name" value="Mannose-Binding Protein A, subunit A"/>
    <property type="match status" value="1"/>
</dbReference>
<feature type="domain" description="Big-1" evidence="3">
    <location>
        <begin position="591"/>
        <end position="685"/>
    </location>
</feature>
<dbReference type="Pfam" id="PF11924">
    <property type="entry name" value="IAT_beta"/>
    <property type="match status" value="1"/>
</dbReference>
<feature type="domain" description="Big-1" evidence="3">
    <location>
        <begin position="802"/>
        <end position="901"/>
    </location>
</feature>
<dbReference type="SMART" id="SM00634">
    <property type="entry name" value="BID_1"/>
    <property type="match status" value="3"/>
</dbReference>
<dbReference type="InterPro" id="IPR051715">
    <property type="entry name" value="Intimin-Invasin_domain"/>
</dbReference>
<dbReference type="PANTHER" id="PTHR39576">
    <property type="entry name" value="ATTACHING AND EFFACING PROTEIN HOMOLOG-RELATED-RELATED"/>
    <property type="match status" value="1"/>
</dbReference>
<dbReference type="InterPro" id="IPR024519">
    <property type="entry name" value="IAT_beta"/>
</dbReference>
<dbReference type="AlphaFoldDB" id="G2GWU0"/>
<dbReference type="Pfam" id="PF21764">
    <property type="entry name" value="Invasin_D4"/>
    <property type="match status" value="1"/>
</dbReference>
<feature type="domain" description="Big-1" evidence="3">
    <location>
        <begin position="696"/>
        <end position="789"/>
    </location>
</feature>
<dbReference type="Gene3D" id="2.40.160.160">
    <property type="entry name" value="Inverse autotransporter, beta-domain"/>
    <property type="match status" value="1"/>
</dbReference>
<dbReference type="SUPFAM" id="SSF56436">
    <property type="entry name" value="C-type lectin-like"/>
    <property type="match status" value="1"/>
</dbReference>
<dbReference type="InterPro" id="IPR003535">
    <property type="entry name" value="Intimin/invasin_bac"/>
</dbReference>
<dbReference type="Proteomes" id="UP000004116">
    <property type="component" value="Unassembled WGS sequence"/>
</dbReference>
<sequence length="1099" mass="120833">MLLFFKNTVLLLKNYPKKPVDRVYANLKKQSRLLRSITWVNIVFQLLFPLSLYFSPLMIMANSDATSFSDKNTHYFEKKTADTQLATVVMKTGSLLSSNNTTDAAINMARSALLTQANTSIQQWLKQFGTARVQFNVNDHFHLKGSALDLLLPLYDSPQSMLFTQLGARNKDSRNTVNIGMGMRTWQDHWLFGMNTFFDQDVTNKNRRLGIGAEIWTDHLKLSANHYVAITDWHSSADFTDYNERPANGYDISAEVYLPFYPQLGGKLLFEQYQGNDVDLWGKSQRQRDPYAISIGINYTPIPLITLGAEHREGKGNKSDTRFNLQINYRIGQPWQTQINPTTVATIRSLAGSRYDLVERNNHIVLEHQKQSLISLTLPKKITGMAKSKQSLTALVTTKYGLGRIEWNSAALQAAGGMVRSVSPVALEITMPPYQPGSNNVYNLSSVAYDNKGNTSTPVIVQLMVTPQNVSGQHSQTWASSDALIADGQSTSHIYINLRDDNNQPIEGMANQLILTPRFTATENPENGETLPGSPIKLSDIKESKPGKYTTILTAGTQPGTIELTPSLNKNILQPYTVNLMKVHKINKIAKFDFIVSKNKITADNNDESVLIFTAKDADNKPLNGLPVSFEVSDAADTTLSKVTEQDGGIYTATLKGSIAKEVTIEPRIDGNSIAAIPPKAVTLIQKKVEGESPDTSSFVVSKPKILADGNDETVLTFTAKDADNKPLSGLPVSFKVSDAADTILSKVTEQNGGVYIATLKGSTAKEVTIEPLIAGKSIGETPKKLILTAKKVKVDEVSPDKSSFVVSKPKILADGNDETVLTFTAKDASNKPLSELNVSFNVADTDITISKITPQDGGIYTATLKGSAAKEVAVALHIDSKPVAGIPSPRVTLKRQLIFTKVRVNGAEFGVDQGFPQTGFEGAHFQLLVNGTEANNKDYDWSSSDQNISVDQNGRVTMVSPLDAYSPTVSITAKDRDIQNNMQSYTFTLRAWWINSGLEKVLYSQANTTCDNGGDGFELDFASYITNATETEKRNATRAVNGKLWSEWGSMSHYGHGWQSDNYWIRDDGLSVHLGNGHIVETPNSPTRTGYGVCSKYY</sequence>
<evidence type="ECO:0000259" key="3">
    <source>
        <dbReference type="PROSITE" id="PS51127"/>
    </source>
</evidence>
<dbReference type="PATRIC" id="fig|1005043.3.peg.212"/>
<dbReference type="SUPFAM" id="SSF49373">
    <property type="entry name" value="Invasin/intimin cell-adhesion fragments"/>
    <property type="match status" value="5"/>
</dbReference>
<organism evidence="4 5">
    <name type="scientific">Candidatus Regiella insecticola 5.15</name>
    <dbReference type="NCBI Taxonomy" id="1005043"/>
    <lineage>
        <taxon>Bacteria</taxon>
        <taxon>Pseudomonadati</taxon>
        <taxon>Pseudomonadota</taxon>
        <taxon>Gammaproteobacteria</taxon>
        <taxon>Enterobacterales</taxon>
        <taxon>Enterobacteriaceae</taxon>
        <taxon>aphid secondary symbionts</taxon>
        <taxon>Candidatus Regiella</taxon>
    </lineage>
</organism>
<dbReference type="InterPro" id="IPR008964">
    <property type="entry name" value="Invasin/intimin_cell_adhesion"/>
</dbReference>
<evidence type="ECO:0000256" key="1">
    <source>
        <dbReference type="ARBA" id="ARBA00010116"/>
    </source>
</evidence>
<comment type="similarity">
    <text evidence="1">Belongs to the intimin/invasin family.</text>
</comment>
<dbReference type="Pfam" id="PF09134">
    <property type="entry name" value="Invasin_D3"/>
    <property type="match status" value="4"/>
</dbReference>
<protein>
    <recommendedName>
        <fullName evidence="3">Big-1 domain-containing protein</fullName>
    </recommendedName>
</protein>
<dbReference type="Gene3D" id="2.60.40.10">
    <property type="entry name" value="Immunoglobulins"/>
    <property type="match status" value="4"/>
</dbReference>
<reference evidence="4 5" key="1">
    <citation type="journal article" date="2012" name="Genome Res.">
        <title>Genomic basis of endosymbiont-conferred protection against an insect parasitoid.</title>
        <authorList>
            <person name="Hansen A.K."/>
            <person name="Vorburger C."/>
            <person name="Moran N.A."/>
        </authorList>
    </citation>
    <scope>NUCLEOTIDE SEQUENCE [LARGE SCALE GENOMIC DNA]</scope>
    <source>
        <strain evidence="5">R5.15</strain>
    </source>
</reference>
<name>G2GWU0_9ENTR</name>
<dbReference type="PROSITE" id="PS51127">
    <property type="entry name" value="BIG1"/>
    <property type="match status" value="3"/>
</dbReference>
<dbReference type="FunFam" id="2.40.160.160:FF:000001">
    <property type="entry name" value="Intimin-like inverse autotransporter SinH"/>
    <property type="match status" value="1"/>
</dbReference>
<accession>G2GWU0</accession>
<dbReference type="InterPro" id="IPR016186">
    <property type="entry name" value="C-type_lectin-like/link_sf"/>
</dbReference>
<dbReference type="InterPro" id="IPR015217">
    <property type="entry name" value="Invasin_dom_3"/>
</dbReference>
<dbReference type="GO" id="GO:0007155">
    <property type="term" value="P:cell adhesion"/>
    <property type="evidence" value="ECO:0007669"/>
    <property type="project" value="InterPro"/>
</dbReference>
<evidence type="ECO:0000313" key="4">
    <source>
        <dbReference type="EMBL" id="EGY29787.1"/>
    </source>
</evidence>
<keyword evidence="2" id="KW-0472">Membrane</keyword>
<keyword evidence="2" id="KW-0812">Transmembrane</keyword>
<dbReference type="GO" id="GO:0009279">
    <property type="term" value="C:cell outer membrane"/>
    <property type="evidence" value="ECO:0007669"/>
    <property type="project" value="TreeGrafter"/>
</dbReference>
<dbReference type="InterPro" id="IPR038177">
    <property type="entry name" value="IAT_beta_sf"/>
</dbReference>
<dbReference type="RefSeq" id="WP_006705859.1">
    <property type="nucleotide sequence ID" value="NZ_CAWLMN010000518.1"/>
</dbReference>
<keyword evidence="5" id="KW-1185">Reference proteome</keyword>
<evidence type="ECO:0000256" key="2">
    <source>
        <dbReference type="SAM" id="Phobius"/>
    </source>
</evidence>
<evidence type="ECO:0000313" key="5">
    <source>
        <dbReference type="Proteomes" id="UP000004116"/>
    </source>
</evidence>
<comment type="caution">
    <text evidence="4">The sequence shown here is derived from an EMBL/GenBank/DDBJ whole genome shotgun (WGS) entry which is preliminary data.</text>
</comment>
<dbReference type="InterPro" id="IPR016187">
    <property type="entry name" value="CTDL_fold"/>
</dbReference>
<dbReference type="InterPro" id="IPR003344">
    <property type="entry name" value="Big_1_dom"/>
</dbReference>
<dbReference type="InterPro" id="IPR048658">
    <property type="entry name" value="Invasin_D4"/>
</dbReference>
<dbReference type="Gene3D" id="2.60.40.1080">
    <property type="match status" value="1"/>
</dbReference>
<dbReference type="PANTHER" id="PTHR39576:SF2">
    <property type="entry name" value="ATTACHING AND EFFACING PROTEIN HOMOLOG-RELATED"/>
    <property type="match status" value="1"/>
</dbReference>
<gene>
    <name evidence="4" type="ORF">Rin_00002250</name>
</gene>
<feature type="transmembrane region" description="Helical" evidence="2">
    <location>
        <begin position="37"/>
        <end position="59"/>
    </location>
</feature>
<proteinExistence type="inferred from homology"/>